<comment type="similarity">
    <text evidence="3 11">Belongs to the purine nucleoside phosphorylase YfiH/LACC1 family.</text>
</comment>
<evidence type="ECO:0000256" key="11">
    <source>
        <dbReference type="RuleBase" id="RU361274"/>
    </source>
</evidence>
<sequence length="248" mass="27975">MFKFETINNKKILKSDFINSCHCFFTTRQSVVTPKEINELTALCSQNLKDIAHHIGVEKTDIIVPEQTHSANIAIAQKGKTYPNTDALVVEDPNLAILLNFADCTPVILYDESKNTGAIAHAGWRGTAQSIAAKTAQFMIDKYSSKPENITAIIGPAISMKNYQVDKDVFDKVSATLKNTYNDYYIYDSARGKYNIDLKTVNYHQLKELGLLRIDKCNYCTYDSVDVFFSYRKEHGKTARHSAVLKLK</sequence>
<dbReference type="Pfam" id="PF02578">
    <property type="entry name" value="Cu-oxidase_4"/>
    <property type="match status" value="1"/>
</dbReference>
<comment type="catalytic activity">
    <reaction evidence="8">
        <text>adenosine + H2O + H(+) = inosine + NH4(+)</text>
        <dbReference type="Rhea" id="RHEA:24408"/>
        <dbReference type="ChEBI" id="CHEBI:15377"/>
        <dbReference type="ChEBI" id="CHEBI:15378"/>
        <dbReference type="ChEBI" id="CHEBI:16335"/>
        <dbReference type="ChEBI" id="CHEBI:17596"/>
        <dbReference type="ChEBI" id="CHEBI:28938"/>
        <dbReference type="EC" id="3.5.4.4"/>
    </reaction>
    <physiologicalReaction direction="left-to-right" evidence="8">
        <dbReference type="Rhea" id="RHEA:24409"/>
    </physiologicalReaction>
</comment>
<comment type="catalytic activity">
    <reaction evidence="10">
        <text>S-methyl-5'-thioadenosine + phosphate = 5-(methylsulfanyl)-alpha-D-ribose 1-phosphate + adenine</text>
        <dbReference type="Rhea" id="RHEA:11852"/>
        <dbReference type="ChEBI" id="CHEBI:16708"/>
        <dbReference type="ChEBI" id="CHEBI:17509"/>
        <dbReference type="ChEBI" id="CHEBI:43474"/>
        <dbReference type="ChEBI" id="CHEBI:58533"/>
        <dbReference type="EC" id="2.4.2.28"/>
    </reaction>
    <physiologicalReaction direction="left-to-right" evidence="10">
        <dbReference type="Rhea" id="RHEA:11853"/>
    </physiologicalReaction>
</comment>
<evidence type="ECO:0000256" key="6">
    <source>
        <dbReference type="ARBA" id="ARBA00022801"/>
    </source>
</evidence>
<accession>A0A9D1SS84</accession>
<keyword evidence="6" id="KW-0378">Hydrolase</keyword>
<keyword evidence="4" id="KW-0808">Transferase</keyword>
<dbReference type="GO" id="GO:0017061">
    <property type="term" value="F:S-methyl-5-thioadenosine phosphorylase activity"/>
    <property type="evidence" value="ECO:0007669"/>
    <property type="project" value="UniProtKB-EC"/>
</dbReference>
<evidence type="ECO:0000256" key="3">
    <source>
        <dbReference type="ARBA" id="ARBA00007353"/>
    </source>
</evidence>
<dbReference type="EMBL" id="DVOD01000052">
    <property type="protein sequence ID" value="HIU92877.1"/>
    <property type="molecule type" value="Genomic_DNA"/>
</dbReference>
<organism evidence="12 13">
    <name type="scientific">Candidatus Limenecus avicola</name>
    <dbReference type="NCBI Taxonomy" id="2840847"/>
    <lineage>
        <taxon>Bacteria</taxon>
        <taxon>Bacillati</taxon>
        <taxon>Bacillota</taxon>
        <taxon>Clostridia</taxon>
        <taxon>Eubacteriales</taxon>
        <taxon>Clostridiaceae</taxon>
        <taxon>Clostridiaceae incertae sedis</taxon>
        <taxon>Candidatus Limenecus</taxon>
    </lineage>
</organism>
<name>A0A9D1SS84_9CLOT</name>
<dbReference type="PANTHER" id="PTHR30616">
    <property type="entry name" value="UNCHARACTERIZED PROTEIN YFIH"/>
    <property type="match status" value="1"/>
</dbReference>
<dbReference type="CDD" id="cd16833">
    <property type="entry name" value="YfiH"/>
    <property type="match status" value="1"/>
</dbReference>
<dbReference type="NCBIfam" id="TIGR00726">
    <property type="entry name" value="peptidoglycan editing factor PgeF"/>
    <property type="match status" value="1"/>
</dbReference>
<dbReference type="Gene3D" id="3.60.140.10">
    <property type="entry name" value="CNF1/YfiH-like putative cysteine hydrolases"/>
    <property type="match status" value="1"/>
</dbReference>
<evidence type="ECO:0000256" key="8">
    <source>
        <dbReference type="ARBA" id="ARBA00047989"/>
    </source>
</evidence>
<dbReference type="GO" id="GO:0016787">
    <property type="term" value="F:hydrolase activity"/>
    <property type="evidence" value="ECO:0007669"/>
    <property type="project" value="UniProtKB-KW"/>
</dbReference>
<comment type="catalytic activity">
    <reaction evidence="1">
        <text>inosine + phosphate = alpha-D-ribose 1-phosphate + hypoxanthine</text>
        <dbReference type="Rhea" id="RHEA:27646"/>
        <dbReference type="ChEBI" id="CHEBI:17368"/>
        <dbReference type="ChEBI" id="CHEBI:17596"/>
        <dbReference type="ChEBI" id="CHEBI:43474"/>
        <dbReference type="ChEBI" id="CHEBI:57720"/>
        <dbReference type="EC" id="2.4.2.1"/>
    </reaction>
    <physiologicalReaction direction="left-to-right" evidence="1">
        <dbReference type="Rhea" id="RHEA:27647"/>
    </physiologicalReaction>
</comment>
<reference evidence="12" key="2">
    <citation type="journal article" date="2021" name="PeerJ">
        <title>Extensive microbial diversity within the chicken gut microbiome revealed by metagenomics and culture.</title>
        <authorList>
            <person name="Gilroy R."/>
            <person name="Ravi A."/>
            <person name="Getino M."/>
            <person name="Pursley I."/>
            <person name="Horton D.L."/>
            <person name="Alikhan N.F."/>
            <person name="Baker D."/>
            <person name="Gharbi K."/>
            <person name="Hall N."/>
            <person name="Watson M."/>
            <person name="Adriaenssens E.M."/>
            <person name="Foster-Nyarko E."/>
            <person name="Jarju S."/>
            <person name="Secka A."/>
            <person name="Antonio M."/>
            <person name="Oren A."/>
            <person name="Chaudhuri R.R."/>
            <person name="La Ragione R."/>
            <person name="Hildebrand F."/>
            <person name="Pallen M.J."/>
        </authorList>
    </citation>
    <scope>NUCLEOTIDE SEQUENCE</scope>
    <source>
        <strain evidence="12">CHK154-7741</strain>
    </source>
</reference>
<dbReference type="InterPro" id="IPR011324">
    <property type="entry name" value="Cytotoxic_necrot_fac-like_cat"/>
</dbReference>
<evidence type="ECO:0000256" key="7">
    <source>
        <dbReference type="ARBA" id="ARBA00022833"/>
    </source>
</evidence>
<comment type="caution">
    <text evidence="12">The sequence shown here is derived from an EMBL/GenBank/DDBJ whole genome shotgun (WGS) entry which is preliminary data.</text>
</comment>
<dbReference type="InterPro" id="IPR038371">
    <property type="entry name" value="Cu_polyphenol_OxRdtase_sf"/>
</dbReference>
<comment type="function">
    <text evidence="2">Purine nucleoside enzyme that catalyzes the phosphorolysis of adenosine and inosine nucleosides, yielding D-ribose 1-phosphate and the respective free bases, adenine and hypoxanthine. Also catalyzes the phosphorolysis of S-methyl-5'-thioadenosine into adenine and S-methyl-5-thio-alpha-D-ribose 1-phosphate. Also has adenosine deaminase activity.</text>
</comment>
<dbReference type="SUPFAM" id="SSF64438">
    <property type="entry name" value="CNF1/YfiH-like putative cysteine hydrolases"/>
    <property type="match status" value="1"/>
</dbReference>
<dbReference type="GO" id="GO:0005507">
    <property type="term" value="F:copper ion binding"/>
    <property type="evidence" value="ECO:0007669"/>
    <property type="project" value="TreeGrafter"/>
</dbReference>
<evidence type="ECO:0000256" key="10">
    <source>
        <dbReference type="ARBA" id="ARBA00049893"/>
    </source>
</evidence>
<proteinExistence type="inferred from homology"/>
<dbReference type="AlphaFoldDB" id="A0A9D1SS84"/>
<evidence type="ECO:0000256" key="5">
    <source>
        <dbReference type="ARBA" id="ARBA00022723"/>
    </source>
</evidence>
<reference evidence="12" key="1">
    <citation type="submission" date="2020-10" db="EMBL/GenBank/DDBJ databases">
        <authorList>
            <person name="Gilroy R."/>
        </authorList>
    </citation>
    <scope>NUCLEOTIDE SEQUENCE</scope>
    <source>
        <strain evidence="12">CHK154-7741</strain>
    </source>
</reference>
<evidence type="ECO:0000256" key="2">
    <source>
        <dbReference type="ARBA" id="ARBA00003215"/>
    </source>
</evidence>
<evidence type="ECO:0000256" key="1">
    <source>
        <dbReference type="ARBA" id="ARBA00000553"/>
    </source>
</evidence>
<evidence type="ECO:0000256" key="9">
    <source>
        <dbReference type="ARBA" id="ARBA00048968"/>
    </source>
</evidence>
<evidence type="ECO:0000256" key="4">
    <source>
        <dbReference type="ARBA" id="ARBA00022679"/>
    </source>
</evidence>
<keyword evidence="7" id="KW-0862">Zinc</keyword>
<dbReference type="InterPro" id="IPR003730">
    <property type="entry name" value="Cu_polyphenol_OxRdtase"/>
</dbReference>
<comment type="catalytic activity">
    <reaction evidence="9">
        <text>adenosine + phosphate = alpha-D-ribose 1-phosphate + adenine</text>
        <dbReference type="Rhea" id="RHEA:27642"/>
        <dbReference type="ChEBI" id="CHEBI:16335"/>
        <dbReference type="ChEBI" id="CHEBI:16708"/>
        <dbReference type="ChEBI" id="CHEBI:43474"/>
        <dbReference type="ChEBI" id="CHEBI:57720"/>
        <dbReference type="EC" id="2.4.2.1"/>
    </reaction>
    <physiologicalReaction direction="left-to-right" evidence="9">
        <dbReference type="Rhea" id="RHEA:27643"/>
    </physiologicalReaction>
</comment>
<protein>
    <recommendedName>
        <fullName evidence="11">Purine nucleoside phosphorylase</fullName>
    </recommendedName>
</protein>
<evidence type="ECO:0000313" key="13">
    <source>
        <dbReference type="Proteomes" id="UP000886748"/>
    </source>
</evidence>
<evidence type="ECO:0000313" key="12">
    <source>
        <dbReference type="EMBL" id="HIU92877.1"/>
    </source>
</evidence>
<dbReference type="PANTHER" id="PTHR30616:SF2">
    <property type="entry name" value="PURINE NUCLEOSIDE PHOSPHORYLASE LACC1"/>
    <property type="match status" value="1"/>
</dbReference>
<dbReference type="Proteomes" id="UP000886748">
    <property type="component" value="Unassembled WGS sequence"/>
</dbReference>
<keyword evidence="5" id="KW-0479">Metal-binding</keyword>
<gene>
    <name evidence="12" type="primary">pgeF</name>
    <name evidence="12" type="ORF">IAD26_07080</name>
</gene>